<gene>
    <name evidence="1" type="ORF">D3879_15985</name>
</gene>
<reference evidence="1 2" key="1">
    <citation type="submission" date="2018-09" db="EMBL/GenBank/DDBJ databases">
        <authorList>
            <person name="Zhu H."/>
        </authorList>
    </citation>
    <scope>NUCLEOTIDE SEQUENCE [LARGE SCALE GENOMIC DNA]</scope>
    <source>
        <strain evidence="1 2">K1S02-6</strain>
    </source>
</reference>
<dbReference type="Proteomes" id="UP000284021">
    <property type="component" value="Unassembled WGS sequence"/>
</dbReference>
<keyword evidence="2" id="KW-1185">Reference proteome</keyword>
<name>A0A418XDU7_9PSED</name>
<evidence type="ECO:0000313" key="1">
    <source>
        <dbReference type="EMBL" id="RJG10712.1"/>
    </source>
</evidence>
<dbReference type="AlphaFoldDB" id="A0A418XDU7"/>
<proteinExistence type="predicted"/>
<comment type="caution">
    <text evidence="1">The sequence shown here is derived from an EMBL/GenBank/DDBJ whole genome shotgun (WGS) entry which is preliminary data.</text>
</comment>
<evidence type="ECO:0000313" key="2">
    <source>
        <dbReference type="Proteomes" id="UP000284021"/>
    </source>
</evidence>
<dbReference type="EMBL" id="QYUR01000005">
    <property type="protein sequence ID" value="RJG10712.1"/>
    <property type="molecule type" value="Genomic_DNA"/>
</dbReference>
<protein>
    <submittedName>
        <fullName evidence="1">Uncharacterized protein</fullName>
    </submittedName>
</protein>
<organism evidence="1 2">
    <name type="scientific">Pseudomonas cavernicola</name>
    <dbReference type="NCBI Taxonomy" id="2320866"/>
    <lineage>
        <taxon>Bacteria</taxon>
        <taxon>Pseudomonadati</taxon>
        <taxon>Pseudomonadota</taxon>
        <taxon>Gammaproteobacteria</taxon>
        <taxon>Pseudomonadales</taxon>
        <taxon>Pseudomonadaceae</taxon>
        <taxon>Pseudomonas</taxon>
    </lineage>
</organism>
<accession>A0A418XDU7</accession>
<sequence length="33" mass="3615">MGHRRGSITFDVYSAGASLGQKAEAIKLLEFNF</sequence>